<name>A0A1G6ZG38_9ACTN</name>
<evidence type="ECO:0000313" key="2">
    <source>
        <dbReference type="Proteomes" id="UP000199034"/>
    </source>
</evidence>
<reference evidence="1 2" key="1">
    <citation type="submission" date="2016-10" db="EMBL/GenBank/DDBJ databases">
        <authorList>
            <person name="de Groot N.N."/>
        </authorList>
    </citation>
    <scope>NUCLEOTIDE SEQUENCE [LARGE SCALE GENOMIC DNA]</scope>
    <source>
        <strain evidence="1 2">CGMCC 4.6858</strain>
    </source>
</reference>
<protein>
    <recommendedName>
        <fullName evidence="3">DUF3352 domain-containing protein</fullName>
    </recommendedName>
</protein>
<dbReference type="AlphaFoldDB" id="A0A1G6ZG38"/>
<dbReference type="OrthoDB" id="5241887at2"/>
<evidence type="ECO:0000313" key="1">
    <source>
        <dbReference type="EMBL" id="SDE01217.1"/>
    </source>
</evidence>
<keyword evidence="2" id="KW-1185">Reference proteome</keyword>
<proteinExistence type="predicted"/>
<organism evidence="1 2">
    <name type="scientific">Nocardioides lianchengensis</name>
    <dbReference type="NCBI Taxonomy" id="1045774"/>
    <lineage>
        <taxon>Bacteria</taxon>
        <taxon>Bacillati</taxon>
        <taxon>Actinomycetota</taxon>
        <taxon>Actinomycetes</taxon>
        <taxon>Propionibacteriales</taxon>
        <taxon>Nocardioidaceae</taxon>
        <taxon>Nocardioides</taxon>
    </lineage>
</organism>
<dbReference type="STRING" id="1045774.SAMN05421872_113121"/>
<dbReference type="Proteomes" id="UP000199034">
    <property type="component" value="Unassembled WGS sequence"/>
</dbReference>
<gene>
    <name evidence="1" type="ORF">SAMN05421872_113121</name>
</gene>
<dbReference type="RefSeq" id="WP_090860324.1">
    <property type="nucleotide sequence ID" value="NZ_FMZM01000013.1"/>
</dbReference>
<evidence type="ECO:0008006" key="3">
    <source>
        <dbReference type="Google" id="ProtNLM"/>
    </source>
</evidence>
<accession>A0A1G6ZG38</accession>
<sequence length="620" mass="65303">MPETPRSDASVPDHATGAAEVLESGGGGRFIREPRAPRPGRRKRWLLTGGGLLGVGAITAAAFGAYWYSSTGPQPAEALPAGVLGYAAIDLDPSGEQKLAALDVLKKVPSLSKELDLGGNPASVDVTHTVLDAVLKSEGCEVSADDVTDWLGDRGAIAALPNGEEPTVVVVAQLADADAARDGLSELAACGGAEDEIGFDIDGEWAVVAEDQKTVDRVVADREKGTLAEDPDFQRWTEAAGDPGVVHLYAAPEAGAWYADTVGAMVTEFHADFDAEFDDEMSAAYAEVEKKCPYPDELMTDEEVDEKRLEALMEEWSACADPLYAELNEQQEKDQEQQEEQEPVTPEPSPEVLALQERLRAFEGAAVTLRFDGGAVEVETAGDLSVLGPQSFGGPGAGEALRALPADTAVAYSAGFGEGWFDVLLDGAMSPFTGFGLFLSPEDLVEELEKATGLRLPEDTELLTGRTLAFALSGGTDVAAFESGDLGDIAGGLTVSGDPAPLVDLLDRVTPKVPAGGRELLASSPGDDALAVGPNDAWRDRLLSEHGLGDVDGFDEVVEHADDANAAFYLDLDAIRDWLPSVFEGDDEMVDDLAAFARIGGSTWESDGADHGLLRVTTRD</sequence>
<dbReference type="EMBL" id="FMZM01000013">
    <property type="protein sequence ID" value="SDE01217.1"/>
    <property type="molecule type" value="Genomic_DNA"/>
</dbReference>